<reference evidence="9 10" key="1">
    <citation type="submission" date="2020-02" db="EMBL/GenBank/DDBJ databases">
        <title>Albibacoteraceae fam. nov., the first described family within the subdivision 4 Verrucomicrobia.</title>
        <authorList>
            <person name="Xi F."/>
        </authorList>
    </citation>
    <scope>NUCLEOTIDE SEQUENCE [LARGE SCALE GENOMIC DNA]</scope>
    <source>
        <strain evidence="9 10">CK1056</strain>
    </source>
</reference>
<dbReference type="AlphaFoldDB" id="A0A6B2M163"/>
<dbReference type="Gene3D" id="3.90.1640.30">
    <property type="match status" value="1"/>
</dbReference>
<proteinExistence type="inferred from homology"/>
<dbReference type="InterPro" id="IPR051673">
    <property type="entry name" value="SSDNA_exonuclease_RecJ"/>
</dbReference>
<organism evidence="9 10">
    <name type="scientific">Oceanipulchritudo coccoides</name>
    <dbReference type="NCBI Taxonomy" id="2706888"/>
    <lineage>
        <taxon>Bacteria</taxon>
        <taxon>Pseudomonadati</taxon>
        <taxon>Verrucomicrobiota</taxon>
        <taxon>Opitutia</taxon>
        <taxon>Puniceicoccales</taxon>
        <taxon>Oceanipulchritudinaceae</taxon>
        <taxon>Oceanipulchritudo</taxon>
    </lineage>
</organism>
<keyword evidence="10" id="KW-1185">Reference proteome</keyword>
<dbReference type="SUPFAM" id="SSF64182">
    <property type="entry name" value="DHH phosphoesterases"/>
    <property type="match status" value="1"/>
</dbReference>
<dbReference type="InterPro" id="IPR038763">
    <property type="entry name" value="DHH_sf"/>
</dbReference>
<evidence type="ECO:0000259" key="6">
    <source>
        <dbReference type="Pfam" id="PF01368"/>
    </source>
</evidence>
<dbReference type="InterPro" id="IPR004610">
    <property type="entry name" value="RecJ"/>
</dbReference>
<dbReference type="InterPro" id="IPR041122">
    <property type="entry name" value="RecJ_OB"/>
</dbReference>
<evidence type="ECO:0000313" key="9">
    <source>
        <dbReference type="EMBL" id="NDV61854.1"/>
    </source>
</evidence>
<evidence type="ECO:0000256" key="1">
    <source>
        <dbReference type="ARBA" id="ARBA00005915"/>
    </source>
</evidence>
<dbReference type="NCBIfam" id="TIGR00644">
    <property type="entry name" value="recJ"/>
    <property type="match status" value="1"/>
</dbReference>
<evidence type="ECO:0000256" key="5">
    <source>
        <dbReference type="ARBA" id="ARBA00022839"/>
    </source>
</evidence>
<dbReference type="InterPro" id="IPR001667">
    <property type="entry name" value="DDH_dom"/>
</dbReference>
<protein>
    <recommendedName>
        <fullName evidence="2">Single-stranded-DNA-specific exonuclease RecJ</fullName>
    </recommendedName>
</protein>
<feature type="domain" description="DHHA1" evidence="7">
    <location>
        <begin position="357"/>
        <end position="448"/>
    </location>
</feature>
<evidence type="ECO:0000256" key="4">
    <source>
        <dbReference type="ARBA" id="ARBA00022801"/>
    </source>
</evidence>
<evidence type="ECO:0000256" key="2">
    <source>
        <dbReference type="ARBA" id="ARBA00019841"/>
    </source>
</evidence>
<dbReference type="Proteomes" id="UP000478417">
    <property type="component" value="Unassembled WGS sequence"/>
</dbReference>
<dbReference type="GO" id="GO:0003676">
    <property type="term" value="F:nucleic acid binding"/>
    <property type="evidence" value="ECO:0007669"/>
    <property type="project" value="InterPro"/>
</dbReference>
<sequence length="571" mass="62426">MRWIKSSLDETLATAIAREQGLSEISARLLAGRNLTTMEEVEGFLNPGLSTLGDPLSMGGMPEAVARVESALKKQESVLIFGDYDVDGVTSTVFLTHFLRRFGLSPKFVVPKRLEEGYGLGIDSLSRALEEGKPDLMIAVDCGTSSSEEVAWLREQGISVIILDHHTSKESLPDDCIMVNPHVHDPDSVPWKNLCSVGLVFKFCHAFLKVMRQKGDALAATTDLREYLDLVALGTVADLVDLTGENRILVRNGLRYLEKCQRPGICALMEVAGLTLGDTLSPSDIGFRLGPRINASGRLDDAALPIQLLLSENWQTCRETALTLDEFNRDRQDIERSIAELAEAQVSDLYPDHIGIVVHASDWHSGVVGIVASRLARKFHRPCLVLGSEGEGLAKGSGRSVEGVDLVEILKECSDVITQWGGHPMAVGLTIQEDKVNELRESFNAALREKYSEGIPEQVITIEAEARPEELTSTLLSELDQLAPYGQGNPEPVFALRGVVLPALAKIGTAHLKFGVPRPGLTGPIECIGWNAAENPPPTGKAIDLAVRFGWHSWRGQRSPRLTLLDWQQSR</sequence>
<dbReference type="Pfam" id="PF01368">
    <property type="entry name" value="DHH"/>
    <property type="match status" value="1"/>
</dbReference>
<accession>A0A6B2M163</accession>
<dbReference type="Pfam" id="PF02272">
    <property type="entry name" value="DHHA1"/>
    <property type="match status" value="1"/>
</dbReference>
<evidence type="ECO:0000313" key="10">
    <source>
        <dbReference type="Proteomes" id="UP000478417"/>
    </source>
</evidence>
<keyword evidence="3" id="KW-0540">Nuclease</keyword>
<dbReference type="PANTHER" id="PTHR30255">
    <property type="entry name" value="SINGLE-STRANDED-DNA-SPECIFIC EXONUCLEASE RECJ"/>
    <property type="match status" value="1"/>
</dbReference>
<dbReference type="GO" id="GO:0006281">
    <property type="term" value="P:DNA repair"/>
    <property type="evidence" value="ECO:0007669"/>
    <property type="project" value="InterPro"/>
</dbReference>
<feature type="domain" description="RecJ OB" evidence="8">
    <location>
        <begin position="462"/>
        <end position="565"/>
    </location>
</feature>
<comment type="caution">
    <text evidence="9">The sequence shown here is derived from an EMBL/GenBank/DDBJ whole genome shotgun (WGS) entry which is preliminary data.</text>
</comment>
<dbReference type="Gene3D" id="3.10.310.30">
    <property type="match status" value="1"/>
</dbReference>
<dbReference type="PANTHER" id="PTHR30255:SF2">
    <property type="entry name" value="SINGLE-STRANDED-DNA-SPECIFIC EXONUCLEASE RECJ"/>
    <property type="match status" value="1"/>
</dbReference>
<evidence type="ECO:0000259" key="7">
    <source>
        <dbReference type="Pfam" id="PF02272"/>
    </source>
</evidence>
<name>A0A6B2M163_9BACT</name>
<keyword evidence="5 9" id="KW-0269">Exonuclease</keyword>
<keyword evidence="4" id="KW-0378">Hydrolase</keyword>
<feature type="domain" description="DDH" evidence="6">
    <location>
        <begin position="78"/>
        <end position="235"/>
    </location>
</feature>
<dbReference type="EMBL" id="JAAGNX010000001">
    <property type="protein sequence ID" value="NDV61854.1"/>
    <property type="molecule type" value="Genomic_DNA"/>
</dbReference>
<comment type="similarity">
    <text evidence="1">Belongs to the RecJ family.</text>
</comment>
<dbReference type="Pfam" id="PF17768">
    <property type="entry name" value="RecJ_OB"/>
    <property type="match status" value="1"/>
</dbReference>
<dbReference type="GO" id="GO:0008409">
    <property type="term" value="F:5'-3' exonuclease activity"/>
    <property type="evidence" value="ECO:0007669"/>
    <property type="project" value="InterPro"/>
</dbReference>
<dbReference type="GO" id="GO:0006310">
    <property type="term" value="P:DNA recombination"/>
    <property type="evidence" value="ECO:0007669"/>
    <property type="project" value="InterPro"/>
</dbReference>
<evidence type="ECO:0000259" key="8">
    <source>
        <dbReference type="Pfam" id="PF17768"/>
    </source>
</evidence>
<dbReference type="InterPro" id="IPR003156">
    <property type="entry name" value="DHHA1_dom"/>
</dbReference>
<evidence type="ECO:0000256" key="3">
    <source>
        <dbReference type="ARBA" id="ARBA00022722"/>
    </source>
</evidence>
<gene>
    <name evidence="9" type="primary">recJ</name>
    <name evidence="9" type="ORF">G0Q06_05270</name>
</gene>
<dbReference type="RefSeq" id="WP_163963157.1">
    <property type="nucleotide sequence ID" value="NZ_JAAGNX010000001.1"/>
</dbReference>